<feature type="non-terminal residue" evidence="2">
    <location>
        <position position="1"/>
    </location>
</feature>
<protein>
    <submittedName>
        <fullName evidence="2">Uncharacterized protein</fullName>
    </submittedName>
</protein>
<evidence type="ECO:0000256" key="1">
    <source>
        <dbReference type="SAM" id="MobiDB-lite"/>
    </source>
</evidence>
<comment type="caution">
    <text evidence="2">The sequence shown here is derived from an EMBL/GenBank/DDBJ whole genome shotgun (WGS) entry which is preliminary data.</text>
</comment>
<organism evidence="2 3">
    <name type="scientific">Trifolium medium</name>
    <dbReference type="NCBI Taxonomy" id="97028"/>
    <lineage>
        <taxon>Eukaryota</taxon>
        <taxon>Viridiplantae</taxon>
        <taxon>Streptophyta</taxon>
        <taxon>Embryophyta</taxon>
        <taxon>Tracheophyta</taxon>
        <taxon>Spermatophyta</taxon>
        <taxon>Magnoliopsida</taxon>
        <taxon>eudicotyledons</taxon>
        <taxon>Gunneridae</taxon>
        <taxon>Pentapetalae</taxon>
        <taxon>rosids</taxon>
        <taxon>fabids</taxon>
        <taxon>Fabales</taxon>
        <taxon>Fabaceae</taxon>
        <taxon>Papilionoideae</taxon>
        <taxon>50 kb inversion clade</taxon>
        <taxon>NPAAA clade</taxon>
        <taxon>Hologalegina</taxon>
        <taxon>IRL clade</taxon>
        <taxon>Trifolieae</taxon>
        <taxon>Trifolium</taxon>
    </lineage>
</organism>
<name>A0A392V217_9FABA</name>
<sequence length="23" mass="2601">EQDVGVRDSQKTTKTNYDQGEDS</sequence>
<reference evidence="2 3" key="1">
    <citation type="journal article" date="2018" name="Front. Plant Sci.">
        <title>Red Clover (Trifolium pratense) and Zigzag Clover (T. medium) - A Picture of Genomic Similarities and Differences.</title>
        <authorList>
            <person name="Dluhosova J."/>
            <person name="Istvanek J."/>
            <person name="Nedelnik J."/>
            <person name="Repkova J."/>
        </authorList>
    </citation>
    <scope>NUCLEOTIDE SEQUENCE [LARGE SCALE GENOMIC DNA]</scope>
    <source>
        <strain evidence="3">cv. 10/8</strain>
        <tissue evidence="2">Leaf</tissue>
    </source>
</reference>
<feature type="region of interest" description="Disordered" evidence="1">
    <location>
        <begin position="1"/>
        <end position="23"/>
    </location>
</feature>
<evidence type="ECO:0000313" key="3">
    <source>
        <dbReference type="Proteomes" id="UP000265520"/>
    </source>
</evidence>
<dbReference type="Proteomes" id="UP000265520">
    <property type="component" value="Unassembled WGS sequence"/>
</dbReference>
<accession>A0A392V217</accession>
<keyword evidence="3" id="KW-1185">Reference proteome</keyword>
<feature type="compositionally biased region" description="Basic and acidic residues" evidence="1">
    <location>
        <begin position="1"/>
        <end position="11"/>
    </location>
</feature>
<proteinExistence type="predicted"/>
<dbReference type="AlphaFoldDB" id="A0A392V217"/>
<feature type="compositionally biased region" description="Polar residues" evidence="1">
    <location>
        <begin position="12"/>
        <end position="23"/>
    </location>
</feature>
<evidence type="ECO:0000313" key="2">
    <source>
        <dbReference type="EMBL" id="MCI82338.1"/>
    </source>
</evidence>
<dbReference type="EMBL" id="LXQA011040888">
    <property type="protein sequence ID" value="MCI82338.1"/>
    <property type="molecule type" value="Genomic_DNA"/>
</dbReference>